<evidence type="ECO:0000313" key="4">
    <source>
        <dbReference type="Proteomes" id="UP001430953"/>
    </source>
</evidence>
<protein>
    <submittedName>
        <fullName evidence="3">Uncharacterized protein</fullName>
    </submittedName>
</protein>
<accession>A0AAW2G8J2</accession>
<sequence length="180" mass="21563">MNSIDRPQCFLNYLAIMMDNVETRETAARQHQNMAQYEKIHLQNLKKRLRMYLSPRDKKRRSEIPRGERKQMEKSCEHRDADIRARCSQSNDNCCSTKSITPSRDVVPILHRNIANLSSLPSRIPRLRARARSHDASQLRINPATRMTSFFFYFLLFLIFYFFSFLFFSFFFLFFFGFFT</sequence>
<gene>
    <name evidence="3" type="ORF">PUN28_005944</name>
</gene>
<feature type="compositionally biased region" description="Basic and acidic residues" evidence="1">
    <location>
        <begin position="60"/>
        <end position="76"/>
    </location>
</feature>
<name>A0AAW2G8J2_9HYME</name>
<keyword evidence="2" id="KW-1133">Transmembrane helix</keyword>
<comment type="caution">
    <text evidence="3">The sequence shown here is derived from an EMBL/GenBank/DDBJ whole genome shotgun (WGS) entry which is preliminary data.</text>
</comment>
<feature type="transmembrane region" description="Helical" evidence="2">
    <location>
        <begin position="150"/>
        <end position="179"/>
    </location>
</feature>
<evidence type="ECO:0000256" key="2">
    <source>
        <dbReference type="SAM" id="Phobius"/>
    </source>
</evidence>
<feature type="region of interest" description="Disordered" evidence="1">
    <location>
        <begin position="56"/>
        <end position="76"/>
    </location>
</feature>
<dbReference type="Proteomes" id="UP001430953">
    <property type="component" value="Unassembled WGS sequence"/>
</dbReference>
<keyword evidence="2" id="KW-0812">Transmembrane</keyword>
<proteinExistence type="predicted"/>
<keyword evidence="4" id="KW-1185">Reference proteome</keyword>
<keyword evidence="2" id="KW-0472">Membrane</keyword>
<evidence type="ECO:0000313" key="3">
    <source>
        <dbReference type="EMBL" id="KAL0123775.1"/>
    </source>
</evidence>
<dbReference type="AlphaFoldDB" id="A0AAW2G8J2"/>
<evidence type="ECO:0000256" key="1">
    <source>
        <dbReference type="SAM" id="MobiDB-lite"/>
    </source>
</evidence>
<organism evidence="3 4">
    <name type="scientific">Cardiocondyla obscurior</name>
    <dbReference type="NCBI Taxonomy" id="286306"/>
    <lineage>
        <taxon>Eukaryota</taxon>
        <taxon>Metazoa</taxon>
        <taxon>Ecdysozoa</taxon>
        <taxon>Arthropoda</taxon>
        <taxon>Hexapoda</taxon>
        <taxon>Insecta</taxon>
        <taxon>Pterygota</taxon>
        <taxon>Neoptera</taxon>
        <taxon>Endopterygota</taxon>
        <taxon>Hymenoptera</taxon>
        <taxon>Apocrita</taxon>
        <taxon>Aculeata</taxon>
        <taxon>Formicoidea</taxon>
        <taxon>Formicidae</taxon>
        <taxon>Myrmicinae</taxon>
        <taxon>Cardiocondyla</taxon>
    </lineage>
</organism>
<reference evidence="3 4" key="1">
    <citation type="submission" date="2023-03" db="EMBL/GenBank/DDBJ databases">
        <title>High recombination rates correlate with genetic variation in Cardiocondyla obscurior ants.</title>
        <authorList>
            <person name="Errbii M."/>
        </authorList>
    </citation>
    <scope>NUCLEOTIDE SEQUENCE [LARGE SCALE GENOMIC DNA]</scope>
    <source>
        <strain evidence="3">Alpha-2009</strain>
        <tissue evidence="3">Whole body</tissue>
    </source>
</reference>
<dbReference type="EMBL" id="JADYXP020000005">
    <property type="protein sequence ID" value="KAL0123775.1"/>
    <property type="molecule type" value="Genomic_DNA"/>
</dbReference>